<accession>A0A370I7M6</accession>
<gene>
    <name evidence="2" type="ORF">DFR76_104482</name>
</gene>
<evidence type="ECO:0000313" key="3">
    <source>
        <dbReference type="Proteomes" id="UP000254869"/>
    </source>
</evidence>
<proteinExistence type="predicted"/>
<comment type="caution">
    <text evidence="2">The sequence shown here is derived from an EMBL/GenBank/DDBJ whole genome shotgun (WGS) entry which is preliminary data.</text>
</comment>
<feature type="signal peptide" evidence="1">
    <location>
        <begin position="1"/>
        <end position="30"/>
    </location>
</feature>
<dbReference type="EMBL" id="QQBC01000004">
    <property type="protein sequence ID" value="RDI66732.1"/>
    <property type="molecule type" value="Genomic_DNA"/>
</dbReference>
<name>A0A370I7M6_9NOCA</name>
<evidence type="ECO:0008006" key="4">
    <source>
        <dbReference type="Google" id="ProtNLM"/>
    </source>
</evidence>
<organism evidence="2 3">
    <name type="scientific">Nocardia pseudobrasiliensis</name>
    <dbReference type="NCBI Taxonomy" id="45979"/>
    <lineage>
        <taxon>Bacteria</taxon>
        <taxon>Bacillati</taxon>
        <taxon>Actinomycetota</taxon>
        <taxon>Actinomycetes</taxon>
        <taxon>Mycobacteriales</taxon>
        <taxon>Nocardiaceae</taxon>
        <taxon>Nocardia</taxon>
    </lineage>
</organism>
<dbReference type="Proteomes" id="UP000254869">
    <property type="component" value="Unassembled WGS sequence"/>
</dbReference>
<sequence>MRFRHVGVGRVATAVAAFAGIALTSSVAGAEPDSAAGGWAGKCYIAHNDQTAQGWCDGNGPDYTYQTLGDCLTRTSPSQLYHEQGPTRWMGDKRKSLIHCAPNLLHAAWLYKYHKGKLYDTVQIA</sequence>
<evidence type="ECO:0000256" key="1">
    <source>
        <dbReference type="SAM" id="SignalP"/>
    </source>
</evidence>
<evidence type="ECO:0000313" key="2">
    <source>
        <dbReference type="EMBL" id="RDI66732.1"/>
    </source>
</evidence>
<keyword evidence="3" id="KW-1185">Reference proteome</keyword>
<keyword evidence="1" id="KW-0732">Signal</keyword>
<dbReference type="AlphaFoldDB" id="A0A370I7M6"/>
<feature type="chain" id="PRO_5016785664" description="Secreted protein" evidence="1">
    <location>
        <begin position="31"/>
        <end position="125"/>
    </location>
</feature>
<protein>
    <recommendedName>
        <fullName evidence="4">Secreted protein</fullName>
    </recommendedName>
</protein>
<reference evidence="2 3" key="1">
    <citation type="submission" date="2018-07" db="EMBL/GenBank/DDBJ databases">
        <title>Genomic Encyclopedia of Type Strains, Phase IV (KMG-IV): sequencing the most valuable type-strain genomes for metagenomic binning, comparative biology and taxonomic classification.</title>
        <authorList>
            <person name="Goeker M."/>
        </authorList>
    </citation>
    <scope>NUCLEOTIDE SEQUENCE [LARGE SCALE GENOMIC DNA]</scope>
    <source>
        <strain evidence="2 3">DSM 44290</strain>
    </source>
</reference>